<dbReference type="GO" id="GO:0033627">
    <property type="term" value="P:cell adhesion mediated by integrin"/>
    <property type="evidence" value="ECO:0007669"/>
    <property type="project" value="TreeGrafter"/>
</dbReference>
<dbReference type="Gene3D" id="2.60.40.1510">
    <property type="entry name" value="ntegrin, alpha v. Chain A, domain 3"/>
    <property type="match status" value="1"/>
</dbReference>
<feature type="transmembrane region" description="Helical" evidence="13">
    <location>
        <begin position="12"/>
        <end position="31"/>
    </location>
</feature>
<evidence type="ECO:0000256" key="12">
    <source>
        <dbReference type="PROSITE-ProRule" id="PRU00803"/>
    </source>
</evidence>
<dbReference type="GO" id="GO:0007160">
    <property type="term" value="P:cell-matrix adhesion"/>
    <property type="evidence" value="ECO:0007669"/>
    <property type="project" value="TreeGrafter"/>
</dbReference>
<evidence type="ECO:0000256" key="9">
    <source>
        <dbReference type="ARBA" id="ARBA00023136"/>
    </source>
</evidence>
<dbReference type="AlphaFoldDB" id="A0A3Q2QIH2"/>
<evidence type="ECO:0000256" key="3">
    <source>
        <dbReference type="ARBA" id="ARBA00022692"/>
    </source>
</evidence>
<dbReference type="PROSITE" id="PS51470">
    <property type="entry name" value="FG_GAP"/>
    <property type="match status" value="1"/>
</dbReference>
<reference evidence="16" key="2">
    <citation type="submission" date="2025-09" db="UniProtKB">
        <authorList>
            <consortium name="Ensembl"/>
        </authorList>
    </citation>
    <scope>IDENTIFICATION</scope>
</reference>
<evidence type="ECO:0000256" key="10">
    <source>
        <dbReference type="ARBA" id="ARBA00023170"/>
    </source>
</evidence>
<dbReference type="SUPFAM" id="SSF69179">
    <property type="entry name" value="Integrin domains"/>
    <property type="match status" value="3"/>
</dbReference>
<dbReference type="Gene3D" id="2.60.40.1530">
    <property type="entry name" value="ntegrin, alpha v. Chain A, domain 4"/>
    <property type="match status" value="1"/>
</dbReference>
<protein>
    <submittedName>
        <fullName evidence="16">Integrin subunit alpha 4</fullName>
    </submittedName>
</protein>
<dbReference type="STRING" id="8078.ENSFHEP00000026709"/>
<evidence type="ECO:0000313" key="17">
    <source>
        <dbReference type="Proteomes" id="UP000265000"/>
    </source>
</evidence>
<sequence length="946" mass="105566">MTAVLLFTRKRDTVGVLFCLAPVLVQVLVLVCPGAGYNLDQEHSLVFNGPNSSMFGYSVLLHRHHSHKWLVVGAPVASFPSSLVESPGAIYHCKITAKSPHNLFLFVCTEVYSCGKTCEPERDHQWLGVSLSRQPGKDGRILACAHRWTNVYYSRKDHQSNKLPHGVCYLYESDLKSYKPYLPCYKDYQRKFGEDYASCQAGISNFLTQDLIIMGAPGTFYWKGSVLVQNITSRRLSVYLDENGVVNYGSYLGYAVGAGHFQSPSSLEVVGGAPQHHQRGKVIIISLENNQIWVSFQMGSFFGSSVCVVDLNADGLSDLLVGAPMATGTYREEGRVYVYINEGQAKLKEAEFQLTGNNAYAARFGQTIADLGDLDDDGYPDRPETIVFTISENHQSLRVFSVVPHRTRPVIQLQASLILPEQLDQRVALCQDHRTQTACFNVTVCFSFVSKHFRGAIELQYNLTTDLLHKPSFPHRFYFHGNGSSNSTRGHVKAQHGQPTCATHVAYQRKDVKDIYTPVQFEVSYGLREKSSHRGSSRTFPPLKPILQQSAGHRHTITNQTQFARSCSLKNCSTDMQLSSELVLPWNVQTFFALGSGQIVLKVLVVNSGDEAFLPRVTVRFPNNIHYIKVLHNDNTISCDVTEEVNTTDVSVDCSITGLVLPALAQMNLSFLLDVNQNSTPGDVHIKINTSSDNYENEEFLHDNSMTLICDDFIHITLAAPNVLLCVHSFVSPTSFVFGDEDLIPADCYPEKFNYTYKVLNSGPSRAINTVVQIALPKILAPYRHRLLQVTDWKVGLCDKTVSVIDDCDVPQASFINQLIFFFSSTTTRTMVRLSYDLCERLECRLGNLDAGRDATIQLEIALNPAVLLQAPVRTFAESTGKTSIVCSLCKMIFAYANISPTCCTVGIHVCVHPAGFFKRSFKKEEELNRDSWDYVPKLNNRESST</sequence>
<dbReference type="InterPro" id="IPR000413">
    <property type="entry name" value="Integrin_alpha"/>
</dbReference>
<dbReference type="PANTHER" id="PTHR23220:SF78">
    <property type="entry name" value="INTEGRIN ALPHA-4"/>
    <property type="match status" value="1"/>
</dbReference>
<keyword evidence="11" id="KW-0325">Glycoprotein</keyword>
<dbReference type="InterPro" id="IPR013519">
    <property type="entry name" value="Int_alpha_beta-p"/>
</dbReference>
<dbReference type="GO" id="GO:0060956">
    <property type="term" value="P:endocardial cell differentiation"/>
    <property type="evidence" value="ECO:0007669"/>
    <property type="project" value="Ensembl"/>
</dbReference>
<keyword evidence="10 13" id="KW-0675">Receptor</keyword>
<dbReference type="GO" id="GO:0007229">
    <property type="term" value="P:integrin-mediated signaling pathway"/>
    <property type="evidence" value="ECO:0007669"/>
    <property type="project" value="UniProtKB-KW"/>
</dbReference>
<keyword evidence="7 13" id="KW-1133">Transmembrane helix</keyword>
<dbReference type="GO" id="GO:0043114">
    <property type="term" value="P:regulation of vascular permeability"/>
    <property type="evidence" value="ECO:0007669"/>
    <property type="project" value="Ensembl"/>
</dbReference>
<keyword evidence="9 13" id="KW-0472">Membrane</keyword>
<feature type="domain" description="Integrin alpha first immunoglubulin-like" evidence="14">
    <location>
        <begin position="407"/>
        <end position="565"/>
    </location>
</feature>
<evidence type="ECO:0000256" key="4">
    <source>
        <dbReference type="ARBA" id="ARBA00022729"/>
    </source>
</evidence>
<evidence type="ECO:0000259" key="14">
    <source>
        <dbReference type="Pfam" id="PF08441"/>
    </source>
</evidence>
<keyword evidence="6 13" id="KW-0130">Cell adhesion</keyword>
<dbReference type="Ensembl" id="ENSFHET00000002029.1">
    <property type="protein sequence ID" value="ENSFHEP00000026709.1"/>
    <property type="gene ID" value="ENSFHEG00000009755.1"/>
</dbReference>
<dbReference type="InterPro" id="IPR013649">
    <property type="entry name" value="Integrin_alpha_Ig-like_1"/>
</dbReference>
<dbReference type="Pfam" id="PF08441">
    <property type="entry name" value="Integrin_A_Ig_1"/>
    <property type="match status" value="1"/>
</dbReference>
<dbReference type="Pfam" id="PF01839">
    <property type="entry name" value="FG-GAP"/>
    <property type="match status" value="1"/>
</dbReference>
<keyword evidence="17" id="KW-1185">Reference proteome</keyword>
<dbReference type="GO" id="GO:0098609">
    <property type="term" value="P:cell-cell adhesion"/>
    <property type="evidence" value="ECO:0007669"/>
    <property type="project" value="TreeGrafter"/>
</dbReference>
<evidence type="ECO:0000256" key="7">
    <source>
        <dbReference type="ARBA" id="ARBA00022989"/>
    </source>
</evidence>
<dbReference type="InterPro" id="IPR028994">
    <property type="entry name" value="Integrin_alpha_N"/>
</dbReference>
<dbReference type="Proteomes" id="UP000265000">
    <property type="component" value="Unplaced"/>
</dbReference>
<keyword evidence="8 13" id="KW-0401">Integrin</keyword>
<dbReference type="InterPro" id="IPR032695">
    <property type="entry name" value="Integrin_dom_sf"/>
</dbReference>
<evidence type="ECO:0000256" key="5">
    <source>
        <dbReference type="ARBA" id="ARBA00022737"/>
    </source>
</evidence>
<dbReference type="Gene3D" id="2.130.10.130">
    <property type="entry name" value="Integrin alpha, N-terminal"/>
    <property type="match status" value="1"/>
</dbReference>
<evidence type="ECO:0000256" key="13">
    <source>
        <dbReference type="RuleBase" id="RU003762"/>
    </source>
</evidence>
<dbReference type="SUPFAM" id="SSF69318">
    <property type="entry name" value="Integrin alpha N-terminal domain"/>
    <property type="match status" value="1"/>
</dbReference>
<evidence type="ECO:0000256" key="11">
    <source>
        <dbReference type="ARBA" id="ARBA00023180"/>
    </source>
</evidence>
<comment type="similarity">
    <text evidence="2 13">Belongs to the integrin alpha chain family.</text>
</comment>
<keyword evidence="4" id="KW-0732">Signal</keyword>
<evidence type="ECO:0000256" key="8">
    <source>
        <dbReference type="ARBA" id="ARBA00023037"/>
    </source>
</evidence>
<comment type="subcellular location">
    <subcellularLocation>
        <location evidence="1 13">Membrane</location>
        <topology evidence="1 13">Single-pass type I membrane protein</topology>
    </subcellularLocation>
</comment>
<evidence type="ECO:0000256" key="1">
    <source>
        <dbReference type="ARBA" id="ARBA00004479"/>
    </source>
</evidence>
<dbReference type="GeneTree" id="ENSGT00940000158443"/>
<dbReference type="PANTHER" id="PTHR23220">
    <property type="entry name" value="INTEGRIN ALPHA"/>
    <property type="match status" value="1"/>
</dbReference>
<feature type="domain" description="Integrin alpha second immunoglobulin-like" evidence="15">
    <location>
        <begin position="567"/>
        <end position="707"/>
    </location>
</feature>
<evidence type="ECO:0000313" key="16">
    <source>
        <dbReference type="Ensembl" id="ENSFHEP00000026709.1"/>
    </source>
</evidence>
<dbReference type="GO" id="GO:0005178">
    <property type="term" value="F:integrin binding"/>
    <property type="evidence" value="ECO:0007669"/>
    <property type="project" value="TreeGrafter"/>
</dbReference>
<accession>A0A3Q2QIH2</accession>
<keyword evidence="5" id="KW-0677">Repeat</keyword>
<dbReference type="InterPro" id="IPR048285">
    <property type="entry name" value="Integrin_alpha_Ig-like_2"/>
</dbReference>
<dbReference type="InterPro" id="IPR013517">
    <property type="entry name" value="FG-GAP"/>
</dbReference>
<feature type="repeat" description="FG-GAP" evidence="12">
    <location>
        <begin position="287"/>
        <end position="348"/>
    </location>
</feature>
<dbReference type="GO" id="GO:0001568">
    <property type="term" value="P:blood vessel development"/>
    <property type="evidence" value="ECO:0007669"/>
    <property type="project" value="Ensembl"/>
</dbReference>
<evidence type="ECO:0000256" key="6">
    <source>
        <dbReference type="ARBA" id="ARBA00022889"/>
    </source>
</evidence>
<keyword evidence="3 13" id="KW-0812">Transmembrane</keyword>
<evidence type="ECO:0000256" key="2">
    <source>
        <dbReference type="ARBA" id="ARBA00008054"/>
    </source>
</evidence>
<dbReference type="Pfam" id="PF20805">
    <property type="entry name" value="Integrin_A_Ig_2"/>
    <property type="match status" value="1"/>
</dbReference>
<dbReference type="PRINTS" id="PR01185">
    <property type="entry name" value="INTEGRINA"/>
</dbReference>
<dbReference type="GO" id="GO:0008305">
    <property type="term" value="C:integrin complex"/>
    <property type="evidence" value="ECO:0007669"/>
    <property type="project" value="InterPro"/>
</dbReference>
<dbReference type="Gene3D" id="2.60.40.1460">
    <property type="entry name" value="Integrin domains. Chain A, domain 2"/>
    <property type="match status" value="1"/>
</dbReference>
<dbReference type="GO" id="GO:0009897">
    <property type="term" value="C:external side of plasma membrane"/>
    <property type="evidence" value="ECO:0007669"/>
    <property type="project" value="TreeGrafter"/>
</dbReference>
<dbReference type="SMART" id="SM00191">
    <property type="entry name" value="Int_alpha"/>
    <property type="match status" value="4"/>
</dbReference>
<evidence type="ECO:0000259" key="15">
    <source>
        <dbReference type="Pfam" id="PF20805"/>
    </source>
</evidence>
<name>A0A3Q2QIH2_FUNHE</name>
<reference evidence="16" key="1">
    <citation type="submission" date="2025-08" db="UniProtKB">
        <authorList>
            <consortium name="Ensembl"/>
        </authorList>
    </citation>
    <scope>IDENTIFICATION</scope>
</reference>
<proteinExistence type="inferred from homology"/>
<organism evidence="16 17">
    <name type="scientific">Fundulus heteroclitus</name>
    <name type="common">Killifish</name>
    <name type="synonym">Mummichog</name>
    <dbReference type="NCBI Taxonomy" id="8078"/>
    <lineage>
        <taxon>Eukaryota</taxon>
        <taxon>Metazoa</taxon>
        <taxon>Chordata</taxon>
        <taxon>Craniata</taxon>
        <taxon>Vertebrata</taxon>
        <taxon>Euteleostomi</taxon>
        <taxon>Actinopterygii</taxon>
        <taxon>Neopterygii</taxon>
        <taxon>Teleostei</taxon>
        <taxon>Neoteleostei</taxon>
        <taxon>Acanthomorphata</taxon>
        <taxon>Ovalentaria</taxon>
        <taxon>Atherinomorphae</taxon>
        <taxon>Cyprinodontiformes</taxon>
        <taxon>Fundulidae</taxon>
        <taxon>Fundulus</taxon>
    </lineage>
</organism>